<dbReference type="Pfam" id="PF13242">
    <property type="entry name" value="Hydrolase_like"/>
    <property type="match status" value="1"/>
</dbReference>
<dbReference type="EMBL" id="FMHU01000002">
    <property type="protein sequence ID" value="SCL22540.1"/>
    <property type="molecule type" value="Genomic_DNA"/>
</dbReference>
<sequence length="368" mass="38529">MTTVETGSWRDDRPLVERYRTMLFDLDGVVYRGALAVDHAPSAIAQLAGRGRERIFVTNNPSRTPPEVAALLDRLGVPVPASSVVTSAQVAAAMAAATVPAGSRVLAVGGAAVLAALREEGLIPVRTAADDPVAVVQGSAPEVDWRQLAEASYAVARGLPWIATNMDLAVPREGGMAPGNGALVHAVTLATGRVPLVAGKPEPAIFGYARRRGPGPHVMVGDGLTTDVEGARRSGLDSVLVLTGVTRVDDLLDAPPPQRPTHVVTDLRGLFRAPPPVRGADDSYACGPWRTRRQGDEIVLTGGPGDPADGVRVLCHTVWSARDEGRPAVVAADSRDLLRPRHRESLANVISTRDGTGGARGTTPTRMA</sequence>
<dbReference type="InterPro" id="IPR036412">
    <property type="entry name" value="HAD-like_sf"/>
</dbReference>
<name>A0A1C6RZL6_9ACTN</name>
<evidence type="ECO:0000259" key="1">
    <source>
        <dbReference type="Pfam" id="PF18407"/>
    </source>
</evidence>
<dbReference type="Gene3D" id="3.40.50.1000">
    <property type="entry name" value="HAD superfamily/HAD-like"/>
    <property type="match status" value="2"/>
</dbReference>
<reference evidence="3" key="1">
    <citation type="submission" date="2016-06" db="EMBL/GenBank/DDBJ databases">
        <authorList>
            <person name="Varghese N."/>
        </authorList>
    </citation>
    <scope>NUCLEOTIDE SEQUENCE [LARGE SCALE GENOMIC DNA]</scope>
    <source>
        <strain evidence="3">DSM 46123</strain>
    </source>
</reference>
<dbReference type="RefSeq" id="WP_218105716.1">
    <property type="nucleotide sequence ID" value="NZ_FMHU01000002.1"/>
</dbReference>
<dbReference type="Pfam" id="PF18407">
    <property type="entry name" value="GNAT_like"/>
    <property type="match status" value="1"/>
</dbReference>
<gene>
    <name evidence="2" type="ORF">GA0074694_3389</name>
</gene>
<dbReference type="PANTHER" id="PTHR19288">
    <property type="entry name" value="4-NITROPHENYLPHOSPHATASE-RELATED"/>
    <property type="match status" value="1"/>
</dbReference>
<dbReference type="GO" id="GO:0005737">
    <property type="term" value="C:cytoplasm"/>
    <property type="evidence" value="ECO:0007669"/>
    <property type="project" value="TreeGrafter"/>
</dbReference>
<dbReference type="Pfam" id="PF13344">
    <property type="entry name" value="Hydrolase_6"/>
    <property type="match status" value="1"/>
</dbReference>
<dbReference type="PANTHER" id="PTHR19288:SF95">
    <property type="entry name" value="D-GLYCEROL 3-PHOSPHATE PHOSPHATASE"/>
    <property type="match status" value="1"/>
</dbReference>
<dbReference type="GO" id="GO:0016791">
    <property type="term" value="F:phosphatase activity"/>
    <property type="evidence" value="ECO:0007669"/>
    <property type="project" value="TreeGrafter"/>
</dbReference>
<dbReference type="NCBIfam" id="TIGR01460">
    <property type="entry name" value="HAD-SF-IIA"/>
    <property type="match status" value="1"/>
</dbReference>
<evidence type="ECO:0000313" key="2">
    <source>
        <dbReference type="EMBL" id="SCL22540.1"/>
    </source>
</evidence>
<organism evidence="2 3">
    <name type="scientific">Micromonospora inyonensis</name>
    <dbReference type="NCBI Taxonomy" id="47866"/>
    <lineage>
        <taxon>Bacteria</taxon>
        <taxon>Bacillati</taxon>
        <taxon>Actinomycetota</taxon>
        <taxon>Actinomycetes</taxon>
        <taxon>Micromonosporales</taxon>
        <taxon>Micromonosporaceae</taxon>
        <taxon>Micromonospora</taxon>
    </lineage>
</organism>
<dbReference type="AlphaFoldDB" id="A0A1C6RZL6"/>
<evidence type="ECO:0000313" key="3">
    <source>
        <dbReference type="Proteomes" id="UP000198906"/>
    </source>
</evidence>
<dbReference type="SUPFAM" id="SSF56784">
    <property type="entry name" value="HAD-like"/>
    <property type="match status" value="1"/>
</dbReference>
<keyword evidence="3" id="KW-1185">Reference proteome</keyword>
<dbReference type="Proteomes" id="UP000198906">
    <property type="component" value="Unassembled WGS sequence"/>
</dbReference>
<protein>
    <submittedName>
        <fullName evidence="2">Haloacid Dehalogenase Superfamily Class (Subfamily) IIA</fullName>
    </submittedName>
</protein>
<feature type="domain" description="GCN5-related N-acetyltransferase-like" evidence="1">
    <location>
        <begin position="286"/>
        <end position="334"/>
    </location>
</feature>
<dbReference type="InterPro" id="IPR023214">
    <property type="entry name" value="HAD_sf"/>
</dbReference>
<dbReference type="STRING" id="47866.GA0074694_3389"/>
<dbReference type="InterPro" id="IPR006357">
    <property type="entry name" value="HAD-SF_hydro_IIA"/>
</dbReference>
<dbReference type="InterPro" id="IPR041065">
    <property type="entry name" value="GNAT-like"/>
</dbReference>
<proteinExistence type="predicted"/>
<accession>A0A1C6RZL6</accession>